<evidence type="ECO:0000256" key="11">
    <source>
        <dbReference type="ARBA" id="ARBA00049348"/>
    </source>
</evidence>
<evidence type="ECO:0000313" key="14">
    <source>
        <dbReference type="EMBL" id="KAE9989871.1"/>
    </source>
</evidence>
<dbReference type="NCBIfam" id="TIGR00589">
    <property type="entry name" value="ogt"/>
    <property type="match status" value="1"/>
</dbReference>
<dbReference type="PANTHER" id="PTHR10815">
    <property type="entry name" value="METHYLATED-DNA--PROTEIN-CYSTEINE METHYLTRANSFERASE"/>
    <property type="match status" value="1"/>
</dbReference>
<dbReference type="EC" id="2.1.1.63" evidence="3"/>
<evidence type="ECO:0000313" key="15">
    <source>
        <dbReference type="Proteomes" id="UP000490939"/>
    </source>
</evidence>
<evidence type="ECO:0000259" key="13">
    <source>
        <dbReference type="Pfam" id="PF01035"/>
    </source>
</evidence>
<evidence type="ECO:0000256" key="6">
    <source>
        <dbReference type="ARBA" id="ARBA00022679"/>
    </source>
</evidence>
<keyword evidence="7" id="KW-0227">DNA damage</keyword>
<dbReference type="EMBL" id="WNWR01000165">
    <property type="protein sequence ID" value="KAE9989871.1"/>
    <property type="molecule type" value="Genomic_DNA"/>
</dbReference>
<comment type="similarity">
    <text evidence="2">Belongs to the MGMT family.</text>
</comment>
<sequence length="349" mass="38405">MPPKKAAPAVSPELQKLQNSWKTMFQKTLPEAAISKSSSQPKWPVHVDHCFARIILDKVVGGGKAPWMTVIKSPAYKNMSGQQLKDAIKLGEDILSGHADLVELDEESLMVRGKKGKRNTLGRKSGKMSKEEMDRAERERRQTEEDEEKDNIHRQKEEFKAEKSTTNAGDKENEPTGCDTTSSTQVADEARTTSIQDTPPPVDKKRKLSDEETSTPPPTKIHKTSTHNHDPALQSTINTSSKTSFQKSVLSLLLQIPPGCYTTYNLMSKHLSSSPRAVGNALRNNPFAPEVPCHRVLATGGGIGGFGGSWGKKGEEGENDKEKYRLLRSEGVKFDGKGRVVGSPWNGFS</sequence>
<evidence type="ECO:0000256" key="5">
    <source>
        <dbReference type="ARBA" id="ARBA00022603"/>
    </source>
</evidence>
<keyword evidence="8" id="KW-0234">DNA repair</keyword>
<feature type="region of interest" description="Disordered" evidence="12">
    <location>
        <begin position="113"/>
        <end position="236"/>
    </location>
</feature>
<dbReference type="Pfam" id="PF01035">
    <property type="entry name" value="DNA_binding_1"/>
    <property type="match status" value="1"/>
</dbReference>
<proteinExistence type="inferred from homology"/>
<dbReference type="AlphaFoldDB" id="A0A8H3VL96"/>
<comment type="catalytic activity">
    <reaction evidence="1">
        <text>a 4-O-methyl-thymidine in DNA + L-cysteinyl-[protein] = a thymidine in DNA + S-methyl-L-cysteinyl-[protein]</text>
        <dbReference type="Rhea" id="RHEA:53428"/>
        <dbReference type="Rhea" id="RHEA-COMP:10131"/>
        <dbReference type="Rhea" id="RHEA-COMP:10132"/>
        <dbReference type="Rhea" id="RHEA-COMP:13555"/>
        <dbReference type="Rhea" id="RHEA-COMP:13556"/>
        <dbReference type="ChEBI" id="CHEBI:29950"/>
        <dbReference type="ChEBI" id="CHEBI:82612"/>
        <dbReference type="ChEBI" id="CHEBI:137386"/>
        <dbReference type="ChEBI" id="CHEBI:137387"/>
        <dbReference type="EC" id="2.1.1.63"/>
    </reaction>
</comment>
<gene>
    <name evidence="14" type="ORF">EG327_002173</name>
</gene>
<evidence type="ECO:0000256" key="10">
    <source>
        <dbReference type="ARBA" id="ARBA00031621"/>
    </source>
</evidence>
<evidence type="ECO:0000256" key="4">
    <source>
        <dbReference type="ARBA" id="ARBA00015377"/>
    </source>
</evidence>
<dbReference type="Gene3D" id="1.10.10.10">
    <property type="entry name" value="Winged helix-like DNA-binding domain superfamily/Winged helix DNA-binding domain"/>
    <property type="match status" value="1"/>
</dbReference>
<protein>
    <recommendedName>
        <fullName evidence="4">Methylated-DNA--protein-cysteine methyltransferase</fullName>
        <ecNumber evidence="3">2.1.1.63</ecNumber>
    </recommendedName>
    <alternativeName>
        <fullName evidence="9">6-O-methylguanine-DNA methyltransferase</fullName>
    </alternativeName>
    <alternativeName>
        <fullName evidence="10">O-6-methylguanine-DNA-alkyltransferase</fullName>
    </alternativeName>
</protein>
<keyword evidence="15" id="KW-1185">Reference proteome</keyword>
<dbReference type="SUPFAM" id="SSF46767">
    <property type="entry name" value="Methylated DNA-protein cysteine methyltransferase, C-terminal domain"/>
    <property type="match status" value="1"/>
</dbReference>
<evidence type="ECO:0000256" key="9">
    <source>
        <dbReference type="ARBA" id="ARBA00030795"/>
    </source>
</evidence>
<evidence type="ECO:0000256" key="8">
    <source>
        <dbReference type="ARBA" id="ARBA00023204"/>
    </source>
</evidence>
<keyword evidence="6" id="KW-0808">Transferase</keyword>
<dbReference type="PROSITE" id="PS00374">
    <property type="entry name" value="MGMT"/>
    <property type="match status" value="1"/>
</dbReference>
<dbReference type="GO" id="GO:0032259">
    <property type="term" value="P:methylation"/>
    <property type="evidence" value="ECO:0007669"/>
    <property type="project" value="UniProtKB-KW"/>
</dbReference>
<accession>A0A8H3VL96</accession>
<dbReference type="PANTHER" id="PTHR10815:SF13">
    <property type="entry name" value="METHYLATED-DNA--PROTEIN-CYSTEINE METHYLTRANSFERASE"/>
    <property type="match status" value="1"/>
</dbReference>
<keyword evidence="5" id="KW-0489">Methyltransferase</keyword>
<feature type="compositionally biased region" description="Basic and acidic residues" evidence="12">
    <location>
        <begin position="150"/>
        <end position="174"/>
    </location>
</feature>
<feature type="compositionally biased region" description="Basic and acidic residues" evidence="12">
    <location>
        <begin position="128"/>
        <end position="143"/>
    </location>
</feature>
<dbReference type="InterPro" id="IPR014048">
    <property type="entry name" value="MethylDNA_cys_MeTrfase_DNA-bd"/>
</dbReference>
<dbReference type="Proteomes" id="UP000490939">
    <property type="component" value="Unassembled WGS sequence"/>
</dbReference>
<comment type="caution">
    <text evidence="14">The sequence shown here is derived from an EMBL/GenBank/DDBJ whole genome shotgun (WGS) entry which is preliminary data.</text>
</comment>
<comment type="catalytic activity">
    <reaction evidence="11">
        <text>a 6-O-methyl-2'-deoxyguanosine in DNA + L-cysteinyl-[protein] = S-methyl-L-cysteinyl-[protein] + a 2'-deoxyguanosine in DNA</text>
        <dbReference type="Rhea" id="RHEA:24000"/>
        <dbReference type="Rhea" id="RHEA-COMP:10131"/>
        <dbReference type="Rhea" id="RHEA-COMP:10132"/>
        <dbReference type="Rhea" id="RHEA-COMP:11367"/>
        <dbReference type="Rhea" id="RHEA-COMP:11368"/>
        <dbReference type="ChEBI" id="CHEBI:29950"/>
        <dbReference type="ChEBI" id="CHEBI:82612"/>
        <dbReference type="ChEBI" id="CHEBI:85445"/>
        <dbReference type="ChEBI" id="CHEBI:85448"/>
        <dbReference type="EC" id="2.1.1.63"/>
    </reaction>
</comment>
<dbReference type="GO" id="GO:0003908">
    <property type="term" value="F:methylated-DNA-[protein]-cysteine S-methyltransferase activity"/>
    <property type="evidence" value="ECO:0007669"/>
    <property type="project" value="UniProtKB-EC"/>
</dbReference>
<feature type="domain" description="Methylated-DNA-[protein]-cysteine S-methyltransferase DNA binding" evidence="13">
    <location>
        <begin position="244"/>
        <end position="332"/>
    </location>
</feature>
<dbReference type="InterPro" id="IPR036388">
    <property type="entry name" value="WH-like_DNA-bd_sf"/>
</dbReference>
<dbReference type="CDD" id="cd06445">
    <property type="entry name" value="ATase"/>
    <property type="match status" value="1"/>
</dbReference>
<dbReference type="InterPro" id="IPR001497">
    <property type="entry name" value="MethylDNA_cys_MeTrfase_AS"/>
</dbReference>
<evidence type="ECO:0000256" key="2">
    <source>
        <dbReference type="ARBA" id="ARBA00008711"/>
    </source>
</evidence>
<evidence type="ECO:0000256" key="1">
    <source>
        <dbReference type="ARBA" id="ARBA00001286"/>
    </source>
</evidence>
<evidence type="ECO:0000256" key="3">
    <source>
        <dbReference type="ARBA" id="ARBA00011918"/>
    </source>
</evidence>
<name>A0A8H3VL96_VENIN</name>
<dbReference type="InterPro" id="IPR036217">
    <property type="entry name" value="MethylDNA_cys_MeTrfase_DNAb"/>
</dbReference>
<feature type="compositionally biased region" description="Basic residues" evidence="12">
    <location>
        <begin position="113"/>
        <end position="127"/>
    </location>
</feature>
<feature type="compositionally biased region" description="Polar residues" evidence="12">
    <location>
        <begin position="178"/>
        <end position="197"/>
    </location>
</feature>
<reference evidence="14 15" key="1">
    <citation type="submission" date="2019-07" db="EMBL/GenBank/DDBJ databases">
        <title>Venturia inaequalis Genome Resource.</title>
        <authorList>
            <person name="Lichtner F.J."/>
        </authorList>
    </citation>
    <scope>NUCLEOTIDE SEQUENCE [LARGE SCALE GENOMIC DNA]</scope>
    <source>
        <strain evidence="14 15">DMI_063113</strain>
    </source>
</reference>
<evidence type="ECO:0000256" key="12">
    <source>
        <dbReference type="SAM" id="MobiDB-lite"/>
    </source>
</evidence>
<organism evidence="14 15">
    <name type="scientific">Venturia inaequalis</name>
    <name type="common">Apple scab fungus</name>
    <dbReference type="NCBI Taxonomy" id="5025"/>
    <lineage>
        <taxon>Eukaryota</taxon>
        <taxon>Fungi</taxon>
        <taxon>Dikarya</taxon>
        <taxon>Ascomycota</taxon>
        <taxon>Pezizomycotina</taxon>
        <taxon>Dothideomycetes</taxon>
        <taxon>Pleosporomycetidae</taxon>
        <taxon>Venturiales</taxon>
        <taxon>Venturiaceae</taxon>
        <taxon>Venturia</taxon>
    </lineage>
</organism>
<dbReference type="GO" id="GO:0006281">
    <property type="term" value="P:DNA repair"/>
    <property type="evidence" value="ECO:0007669"/>
    <property type="project" value="UniProtKB-KW"/>
</dbReference>
<evidence type="ECO:0000256" key="7">
    <source>
        <dbReference type="ARBA" id="ARBA00022763"/>
    </source>
</evidence>